<sequence>MHIRPYVSLPDAPDPDDHPDMNRRPRAFTVRAYSPPAFPPPSYVRVERPPYAPPPYTARGEEPVPEPYQPVPEPYQPYTGEAPALYSAGLPGPRRAGLPVAGPVAFMDPPPETAPTAATAPPAPRRRGRPALLAGLMVTAAAGSVCAALFGGELRPADGTGQALPDLGSRSSADLPTEEAREAAEAAQAEEAAEAAQPRPTAPAPASRSAARLPGPRTVSAGVLAEGASGPEVVELQRRLAQLALYAGAADGRYDAGVTASVARYQRTYGETTDPYGVYGPATRASLEFLTRP</sequence>
<feature type="compositionally biased region" description="Pro residues" evidence="1">
    <location>
        <begin position="65"/>
        <end position="75"/>
    </location>
</feature>
<evidence type="ECO:0000313" key="3">
    <source>
        <dbReference type="EMBL" id="MFC6062130.1"/>
    </source>
</evidence>
<protein>
    <submittedName>
        <fullName evidence="3">Peptidoglycan-binding protein</fullName>
    </submittedName>
</protein>
<dbReference type="InterPro" id="IPR036366">
    <property type="entry name" value="PGBDSf"/>
</dbReference>
<dbReference type="Pfam" id="PF01471">
    <property type="entry name" value="PG_binding_1"/>
    <property type="match status" value="1"/>
</dbReference>
<organism evidence="3 4">
    <name type="scientific">Streptomyces ochraceiscleroticus</name>
    <dbReference type="NCBI Taxonomy" id="47761"/>
    <lineage>
        <taxon>Bacteria</taxon>
        <taxon>Bacillati</taxon>
        <taxon>Actinomycetota</taxon>
        <taxon>Actinomycetes</taxon>
        <taxon>Kitasatosporales</taxon>
        <taxon>Streptomycetaceae</taxon>
        <taxon>Streptomyces</taxon>
    </lineage>
</organism>
<dbReference type="SUPFAM" id="SSF47090">
    <property type="entry name" value="PGBD-like"/>
    <property type="match status" value="1"/>
</dbReference>
<keyword evidence="4" id="KW-1185">Reference proteome</keyword>
<proteinExistence type="predicted"/>
<evidence type="ECO:0000256" key="1">
    <source>
        <dbReference type="SAM" id="MobiDB-lite"/>
    </source>
</evidence>
<accession>A0ABW1MEN2</accession>
<gene>
    <name evidence="3" type="ORF">ACFP4F_06195</name>
</gene>
<dbReference type="Proteomes" id="UP001596139">
    <property type="component" value="Unassembled WGS sequence"/>
</dbReference>
<evidence type="ECO:0000259" key="2">
    <source>
        <dbReference type="Pfam" id="PF01471"/>
    </source>
</evidence>
<feature type="compositionally biased region" description="Low complexity" evidence="1">
    <location>
        <begin position="185"/>
        <end position="212"/>
    </location>
</feature>
<dbReference type="Gene3D" id="1.10.101.10">
    <property type="entry name" value="PGBD-like superfamily/PGBD"/>
    <property type="match status" value="1"/>
</dbReference>
<dbReference type="RefSeq" id="WP_051861659.1">
    <property type="nucleotide sequence ID" value="NZ_JBHSPX010000002.1"/>
</dbReference>
<reference evidence="4" key="1">
    <citation type="journal article" date="2019" name="Int. J. Syst. Evol. Microbiol.">
        <title>The Global Catalogue of Microorganisms (GCM) 10K type strain sequencing project: providing services to taxonomists for standard genome sequencing and annotation.</title>
        <authorList>
            <consortium name="The Broad Institute Genomics Platform"/>
            <consortium name="The Broad Institute Genome Sequencing Center for Infectious Disease"/>
            <person name="Wu L."/>
            <person name="Ma J."/>
        </authorList>
    </citation>
    <scope>NUCLEOTIDE SEQUENCE [LARGE SCALE GENOMIC DNA]</scope>
    <source>
        <strain evidence="4">CGMCC 1.15180</strain>
    </source>
</reference>
<dbReference type="EMBL" id="JBHSPX010000002">
    <property type="protein sequence ID" value="MFC6062130.1"/>
    <property type="molecule type" value="Genomic_DNA"/>
</dbReference>
<feature type="region of interest" description="Disordered" evidence="1">
    <location>
        <begin position="1"/>
        <end position="128"/>
    </location>
</feature>
<feature type="region of interest" description="Disordered" evidence="1">
    <location>
        <begin position="160"/>
        <end position="215"/>
    </location>
</feature>
<dbReference type="InterPro" id="IPR002477">
    <property type="entry name" value="Peptidoglycan-bd-like"/>
</dbReference>
<name>A0ABW1MEN2_9ACTN</name>
<feature type="domain" description="Peptidoglycan binding-like" evidence="2">
    <location>
        <begin position="229"/>
        <end position="287"/>
    </location>
</feature>
<comment type="caution">
    <text evidence="3">The sequence shown here is derived from an EMBL/GenBank/DDBJ whole genome shotgun (WGS) entry which is preliminary data.</text>
</comment>
<evidence type="ECO:0000313" key="4">
    <source>
        <dbReference type="Proteomes" id="UP001596139"/>
    </source>
</evidence>
<dbReference type="InterPro" id="IPR036365">
    <property type="entry name" value="PGBD-like_sf"/>
</dbReference>